<accession>A0A2J7ZRW3</accession>
<sequence>MKYWEEAELRDLCASVGLAGFRRERDWRFIMFAATKPGVQAP</sequence>
<evidence type="ECO:0000313" key="1">
    <source>
        <dbReference type="EMBL" id="PNH02970.1"/>
    </source>
</evidence>
<dbReference type="OrthoDB" id="10017101at2759"/>
<dbReference type="EMBL" id="PGGS01000568">
    <property type="protein sequence ID" value="PNH02970.1"/>
    <property type="molecule type" value="Genomic_DNA"/>
</dbReference>
<name>A0A2J7ZRW3_9CHLO</name>
<dbReference type="AlphaFoldDB" id="A0A2J7ZRW3"/>
<reference evidence="1 2" key="1">
    <citation type="journal article" date="2017" name="Mol. Biol. Evol.">
        <title>The 4-celled Tetrabaena socialis nuclear genome reveals the essential components for genetic control of cell number at the origin of multicellularity in the volvocine lineage.</title>
        <authorList>
            <person name="Featherston J."/>
            <person name="Arakaki Y."/>
            <person name="Hanschen E.R."/>
            <person name="Ferris P.J."/>
            <person name="Michod R.E."/>
            <person name="Olson B.J.S.C."/>
            <person name="Nozaki H."/>
            <person name="Durand P.M."/>
        </authorList>
    </citation>
    <scope>NUCLEOTIDE SEQUENCE [LARGE SCALE GENOMIC DNA]</scope>
    <source>
        <strain evidence="1 2">NIES-571</strain>
    </source>
</reference>
<protein>
    <submittedName>
        <fullName evidence="1">Uncharacterized protein</fullName>
    </submittedName>
</protein>
<proteinExistence type="predicted"/>
<comment type="caution">
    <text evidence="1">The sequence shown here is derived from an EMBL/GenBank/DDBJ whole genome shotgun (WGS) entry which is preliminary data.</text>
</comment>
<keyword evidence="2" id="KW-1185">Reference proteome</keyword>
<evidence type="ECO:0000313" key="2">
    <source>
        <dbReference type="Proteomes" id="UP000236333"/>
    </source>
</evidence>
<gene>
    <name evidence="1" type="ORF">TSOC_011015</name>
</gene>
<organism evidence="1 2">
    <name type="scientific">Tetrabaena socialis</name>
    <dbReference type="NCBI Taxonomy" id="47790"/>
    <lineage>
        <taxon>Eukaryota</taxon>
        <taxon>Viridiplantae</taxon>
        <taxon>Chlorophyta</taxon>
        <taxon>core chlorophytes</taxon>
        <taxon>Chlorophyceae</taxon>
        <taxon>CS clade</taxon>
        <taxon>Chlamydomonadales</taxon>
        <taxon>Tetrabaenaceae</taxon>
        <taxon>Tetrabaena</taxon>
    </lineage>
</organism>
<dbReference type="Proteomes" id="UP000236333">
    <property type="component" value="Unassembled WGS sequence"/>
</dbReference>